<evidence type="ECO:0000313" key="1">
    <source>
        <dbReference type="EMBL" id="CAB1459256.1"/>
    </source>
</evidence>
<sequence length="102" mass="11539">MRMKEVRVSRARDSNRPAFSRVLSPRLLELEAVKQGRGRGREPPQKLAACQSLRAAAGSSSFFTTRNILRSLFNIMRRIHRVPRSLQAEAALPQISITTDHD</sequence>
<comment type="caution">
    <text evidence="1">The sequence shown here is derived from an EMBL/GenBank/DDBJ whole genome shotgun (WGS) entry which is preliminary data.</text>
</comment>
<dbReference type="AlphaFoldDB" id="A0A9N7ZCS7"/>
<keyword evidence="2" id="KW-1185">Reference proteome</keyword>
<proteinExistence type="predicted"/>
<protein>
    <submittedName>
        <fullName evidence="1">Uncharacterized protein</fullName>
    </submittedName>
</protein>
<gene>
    <name evidence="1" type="ORF">PLEPLA_LOCUS47093</name>
</gene>
<name>A0A9N7ZCS7_PLEPL</name>
<accession>A0A9N7ZCS7</accession>
<dbReference type="Proteomes" id="UP001153269">
    <property type="component" value="Unassembled WGS sequence"/>
</dbReference>
<evidence type="ECO:0000313" key="2">
    <source>
        <dbReference type="Proteomes" id="UP001153269"/>
    </source>
</evidence>
<organism evidence="1 2">
    <name type="scientific">Pleuronectes platessa</name>
    <name type="common">European plaice</name>
    <dbReference type="NCBI Taxonomy" id="8262"/>
    <lineage>
        <taxon>Eukaryota</taxon>
        <taxon>Metazoa</taxon>
        <taxon>Chordata</taxon>
        <taxon>Craniata</taxon>
        <taxon>Vertebrata</taxon>
        <taxon>Euteleostomi</taxon>
        <taxon>Actinopterygii</taxon>
        <taxon>Neopterygii</taxon>
        <taxon>Teleostei</taxon>
        <taxon>Neoteleostei</taxon>
        <taxon>Acanthomorphata</taxon>
        <taxon>Carangaria</taxon>
        <taxon>Pleuronectiformes</taxon>
        <taxon>Pleuronectoidei</taxon>
        <taxon>Pleuronectidae</taxon>
        <taxon>Pleuronectes</taxon>
    </lineage>
</organism>
<reference evidence="1" key="1">
    <citation type="submission" date="2020-03" db="EMBL/GenBank/DDBJ databases">
        <authorList>
            <person name="Weist P."/>
        </authorList>
    </citation>
    <scope>NUCLEOTIDE SEQUENCE</scope>
</reference>
<dbReference type="EMBL" id="CADEAL010004423">
    <property type="protein sequence ID" value="CAB1459256.1"/>
    <property type="molecule type" value="Genomic_DNA"/>
</dbReference>